<evidence type="ECO:0000313" key="2">
    <source>
        <dbReference type="Proteomes" id="UP000266841"/>
    </source>
</evidence>
<reference evidence="1 2" key="1">
    <citation type="journal article" date="2012" name="Genome Biol.">
        <title>Genome and low-iron response of an oceanic diatom adapted to chronic iron limitation.</title>
        <authorList>
            <person name="Lommer M."/>
            <person name="Specht M."/>
            <person name="Roy A.S."/>
            <person name="Kraemer L."/>
            <person name="Andreson R."/>
            <person name="Gutowska M.A."/>
            <person name="Wolf J."/>
            <person name="Bergner S.V."/>
            <person name="Schilhabel M.B."/>
            <person name="Klostermeier U.C."/>
            <person name="Beiko R.G."/>
            <person name="Rosenstiel P."/>
            <person name="Hippler M."/>
            <person name="Laroche J."/>
        </authorList>
    </citation>
    <scope>NUCLEOTIDE SEQUENCE [LARGE SCALE GENOMIC DNA]</scope>
    <source>
        <strain evidence="1 2">CCMP1005</strain>
    </source>
</reference>
<organism evidence="1 2">
    <name type="scientific">Thalassiosira oceanica</name>
    <name type="common">Marine diatom</name>
    <dbReference type="NCBI Taxonomy" id="159749"/>
    <lineage>
        <taxon>Eukaryota</taxon>
        <taxon>Sar</taxon>
        <taxon>Stramenopiles</taxon>
        <taxon>Ochrophyta</taxon>
        <taxon>Bacillariophyta</taxon>
        <taxon>Coscinodiscophyceae</taxon>
        <taxon>Thalassiosirophycidae</taxon>
        <taxon>Thalassiosirales</taxon>
        <taxon>Thalassiosiraceae</taxon>
        <taxon>Thalassiosira</taxon>
    </lineage>
</organism>
<gene>
    <name evidence="1" type="ORF">THAOC_01746</name>
</gene>
<sequence length="297" mass="32878">MRPFSVNQSARVVATPLLRREPNGSSTGCMLTSRSCPHSVTDHSPSLGEHIVRTYAKWVSEVSEVSEGRRQAEAAIVEGRSTGIKTSKKKAGAWHIDSPNREIERNSDKIYDPVYIWSPHAQAPNRSRIWGFGGARAVRDMLNHNAPPRGFMSSISVTFAMIGQSKFAQKPEWGGWIASEMNPGDATSPARRKKLEGLKVLVRNYVRSFEDSMFAIEGGEGGYEDHGSEDAKSTRTYPSLTYWIQVSQETNERPPHLPPQQAIVQLKSEIRGMEQPGQPGPLQIHLYGAMDGPLPSL</sequence>
<comment type="caution">
    <text evidence="1">The sequence shown here is derived from an EMBL/GenBank/DDBJ whole genome shotgun (WGS) entry which is preliminary data.</text>
</comment>
<name>K0THK4_THAOC</name>
<dbReference type="Proteomes" id="UP000266841">
    <property type="component" value="Unassembled WGS sequence"/>
</dbReference>
<protein>
    <submittedName>
        <fullName evidence="1">Uncharacterized protein</fullName>
    </submittedName>
</protein>
<keyword evidence="2" id="KW-1185">Reference proteome</keyword>
<dbReference type="EMBL" id="AGNL01002093">
    <property type="protein sequence ID" value="EJK76489.1"/>
    <property type="molecule type" value="Genomic_DNA"/>
</dbReference>
<accession>K0THK4</accession>
<evidence type="ECO:0000313" key="1">
    <source>
        <dbReference type="EMBL" id="EJK76489.1"/>
    </source>
</evidence>
<proteinExistence type="predicted"/>
<dbReference type="AlphaFoldDB" id="K0THK4"/>